<proteinExistence type="predicted"/>
<evidence type="ECO:0000313" key="3">
    <source>
        <dbReference type="Proteomes" id="UP001218218"/>
    </source>
</evidence>
<dbReference type="EMBL" id="JARIHO010000004">
    <property type="protein sequence ID" value="KAJ7362424.1"/>
    <property type="molecule type" value="Genomic_DNA"/>
</dbReference>
<comment type="caution">
    <text evidence="2">The sequence shown here is derived from an EMBL/GenBank/DDBJ whole genome shotgun (WGS) entry which is preliminary data.</text>
</comment>
<protein>
    <submittedName>
        <fullName evidence="2">Uncharacterized protein</fullName>
    </submittedName>
</protein>
<keyword evidence="3" id="KW-1185">Reference proteome</keyword>
<feature type="compositionally biased region" description="Low complexity" evidence="1">
    <location>
        <begin position="164"/>
        <end position="173"/>
    </location>
</feature>
<evidence type="ECO:0000313" key="2">
    <source>
        <dbReference type="EMBL" id="KAJ7362424.1"/>
    </source>
</evidence>
<dbReference type="AlphaFoldDB" id="A0AAD7ALP1"/>
<gene>
    <name evidence="2" type="ORF">DFH08DRAFT_1024592</name>
</gene>
<reference evidence="2" key="1">
    <citation type="submission" date="2023-03" db="EMBL/GenBank/DDBJ databases">
        <title>Massive genome expansion in bonnet fungi (Mycena s.s.) driven by repeated elements and novel gene families across ecological guilds.</title>
        <authorList>
            <consortium name="Lawrence Berkeley National Laboratory"/>
            <person name="Harder C.B."/>
            <person name="Miyauchi S."/>
            <person name="Viragh M."/>
            <person name="Kuo A."/>
            <person name="Thoen E."/>
            <person name="Andreopoulos B."/>
            <person name="Lu D."/>
            <person name="Skrede I."/>
            <person name="Drula E."/>
            <person name="Henrissat B."/>
            <person name="Morin E."/>
            <person name="Kohler A."/>
            <person name="Barry K."/>
            <person name="LaButti K."/>
            <person name="Morin E."/>
            <person name="Salamov A."/>
            <person name="Lipzen A."/>
            <person name="Mereny Z."/>
            <person name="Hegedus B."/>
            <person name="Baldrian P."/>
            <person name="Stursova M."/>
            <person name="Weitz H."/>
            <person name="Taylor A."/>
            <person name="Grigoriev I.V."/>
            <person name="Nagy L.G."/>
            <person name="Martin F."/>
            <person name="Kauserud H."/>
        </authorList>
    </citation>
    <scope>NUCLEOTIDE SEQUENCE</scope>
    <source>
        <strain evidence="2">CBHHK002</strain>
    </source>
</reference>
<sequence>MNTCASLTTSFFAVRPALSVLRTRLVTRSLSLNDVLLTTLLPHPSFPSSFAFHRFVIAALSIVDREVWHEAMYSSAFPVPAPAGTTDYVHAPPLGPVVPPRAFAVTLTRTARPHRCRTPSRVLPCPSRPASTSSSRPPRTPVSLRVHTRPMRCHARSVPPPPALSSLSPQRPSRSVSTLVPLARVLPSLPPCTLPLRAPVSIPACQSSPAYAPLPRRPPLRPPLRTRLRVATPIPLRIRPAAEPLSRTHTRANLCVGTGASSAQEHGAVASTPASLCGDTLIESRLHFCAVCPPRRPRPHDVCIPLLQPYPPLLLRTHHLASEYTKSAYHTLAPMEPRKLLRAPPSVARKVRESNRFRECIDRVSEGF</sequence>
<feature type="region of interest" description="Disordered" evidence="1">
    <location>
        <begin position="116"/>
        <end position="173"/>
    </location>
</feature>
<feature type="compositionally biased region" description="Low complexity" evidence="1">
    <location>
        <begin position="124"/>
        <end position="145"/>
    </location>
</feature>
<accession>A0AAD7ALP1</accession>
<dbReference type="Proteomes" id="UP001218218">
    <property type="component" value="Unassembled WGS sequence"/>
</dbReference>
<organism evidence="2 3">
    <name type="scientific">Mycena albidolilacea</name>
    <dbReference type="NCBI Taxonomy" id="1033008"/>
    <lineage>
        <taxon>Eukaryota</taxon>
        <taxon>Fungi</taxon>
        <taxon>Dikarya</taxon>
        <taxon>Basidiomycota</taxon>
        <taxon>Agaricomycotina</taxon>
        <taxon>Agaricomycetes</taxon>
        <taxon>Agaricomycetidae</taxon>
        <taxon>Agaricales</taxon>
        <taxon>Marasmiineae</taxon>
        <taxon>Mycenaceae</taxon>
        <taxon>Mycena</taxon>
    </lineage>
</organism>
<name>A0AAD7ALP1_9AGAR</name>
<evidence type="ECO:0000256" key="1">
    <source>
        <dbReference type="SAM" id="MobiDB-lite"/>
    </source>
</evidence>
<feature type="compositionally biased region" description="Basic residues" evidence="1">
    <location>
        <begin position="146"/>
        <end position="155"/>
    </location>
</feature>